<evidence type="ECO:0000256" key="2">
    <source>
        <dbReference type="ARBA" id="ARBA00008711"/>
    </source>
</evidence>
<evidence type="ECO:0000256" key="6">
    <source>
        <dbReference type="ARBA" id="ARBA00022763"/>
    </source>
</evidence>
<keyword evidence="12" id="KW-1185">Reference proteome</keyword>
<dbReference type="PANTHER" id="PTHR10815">
    <property type="entry name" value="METHYLATED-DNA--PROTEIN-CYSTEINE METHYLTRANSFERASE"/>
    <property type="match status" value="1"/>
</dbReference>
<evidence type="ECO:0000313" key="11">
    <source>
        <dbReference type="EMBL" id="PWI24582.1"/>
    </source>
</evidence>
<dbReference type="CDD" id="cd06445">
    <property type="entry name" value="ATase"/>
    <property type="match status" value="1"/>
</dbReference>
<keyword evidence="7" id="KW-0234">DNA repair</keyword>
<dbReference type="InterPro" id="IPR036217">
    <property type="entry name" value="MethylDNA_cys_MeTrfase_DNAb"/>
</dbReference>
<reference evidence="11 12" key="1">
    <citation type="submission" date="2018-05" db="EMBL/GenBank/DDBJ databases">
        <title>Kurthia sibirica genome sequence.</title>
        <authorList>
            <person name="Maclea K.S."/>
            <person name="Goen A.E."/>
        </authorList>
    </citation>
    <scope>NUCLEOTIDE SEQUENCE [LARGE SCALE GENOMIC DNA]</scope>
    <source>
        <strain evidence="11 12">ATCC 49154</strain>
    </source>
</reference>
<dbReference type="FunFam" id="1.10.10.10:FF:000214">
    <property type="entry name" value="Methylated-DNA--protein-cysteine methyltransferase"/>
    <property type="match status" value="1"/>
</dbReference>
<sequence>MKVYYDTLHACSEEIYLAATDIGLCFVSNSYNEMIDWLTKRQASEFIHDQDKMQPYMEQFAYYFSGEKQQFDAIPLDINGTDFQMAVWQELRTIHFGETCCYSDIAQAIGKPTAVRAVASAIGKNPLLVIIPCHRVIGKNGKLTGFRSGLALKKQLLALEKTTS</sequence>
<evidence type="ECO:0000259" key="9">
    <source>
        <dbReference type="Pfam" id="PF01035"/>
    </source>
</evidence>
<dbReference type="InterPro" id="IPR008332">
    <property type="entry name" value="MethylG_MeTrfase_N"/>
</dbReference>
<protein>
    <recommendedName>
        <fullName evidence="3">methylated-DNA--[protein]-cysteine S-methyltransferase</fullName>
        <ecNumber evidence="3">2.1.1.63</ecNumber>
    </recommendedName>
</protein>
<dbReference type="GO" id="GO:0006281">
    <property type="term" value="P:DNA repair"/>
    <property type="evidence" value="ECO:0007669"/>
    <property type="project" value="UniProtKB-KW"/>
</dbReference>
<feature type="domain" description="Methylguanine DNA methyltransferase ribonuclease-like" evidence="10">
    <location>
        <begin position="3"/>
        <end position="78"/>
    </location>
</feature>
<proteinExistence type="inferred from homology"/>
<evidence type="ECO:0000256" key="7">
    <source>
        <dbReference type="ARBA" id="ARBA00023204"/>
    </source>
</evidence>
<evidence type="ECO:0000256" key="3">
    <source>
        <dbReference type="ARBA" id="ARBA00011918"/>
    </source>
</evidence>
<dbReference type="InterPro" id="IPR036388">
    <property type="entry name" value="WH-like_DNA-bd_sf"/>
</dbReference>
<feature type="domain" description="Methylated-DNA-[protein]-cysteine S-methyltransferase DNA binding" evidence="9">
    <location>
        <begin position="82"/>
        <end position="161"/>
    </location>
</feature>
<dbReference type="EC" id="2.1.1.63" evidence="3"/>
<dbReference type="InterPro" id="IPR014048">
    <property type="entry name" value="MethylDNA_cys_MeTrfase_DNA-bd"/>
</dbReference>
<dbReference type="NCBIfam" id="TIGR00589">
    <property type="entry name" value="ogt"/>
    <property type="match status" value="1"/>
</dbReference>
<dbReference type="OrthoDB" id="9802228at2"/>
<dbReference type="InterPro" id="IPR036631">
    <property type="entry name" value="MGMT_N_sf"/>
</dbReference>
<dbReference type="RefSeq" id="WP_109306809.1">
    <property type="nucleotide sequence ID" value="NZ_BJUF01000010.1"/>
</dbReference>
<evidence type="ECO:0000256" key="8">
    <source>
        <dbReference type="ARBA" id="ARBA00049348"/>
    </source>
</evidence>
<keyword evidence="4 11" id="KW-0489">Methyltransferase</keyword>
<dbReference type="PANTHER" id="PTHR10815:SF12">
    <property type="entry name" value="METHYLATED-DNA--PROTEIN-CYSTEINE METHYLTRANSFERASE, INDUCIBLE"/>
    <property type="match status" value="1"/>
</dbReference>
<dbReference type="InterPro" id="IPR001497">
    <property type="entry name" value="MethylDNA_cys_MeTrfase_AS"/>
</dbReference>
<dbReference type="GO" id="GO:0032259">
    <property type="term" value="P:methylation"/>
    <property type="evidence" value="ECO:0007669"/>
    <property type="project" value="UniProtKB-KW"/>
</dbReference>
<dbReference type="GO" id="GO:0003908">
    <property type="term" value="F:methylated-DNA-[protein]-cysteine S-methyltransferase activity"/>
    <property type="evidence" value="ECO:0007669"/>
    <property type="project" value="UniProtKB-EC"/>
</dbReference>
<dbReference type="Gene3D" id="3.30.160.70">
    <property type="entry name" value="Methylated DNA-protein cysteine methyltransferase domain"/>
    <property type="match status" value="1"/>
</dbReference>
<keyword evidence="6" id="KW-0227">DNA damage</keyword>
<dbReference type="Gene3D" id="1.10.10.10">
    <property type="entry name" value="Winged helix-like DNA-binding domain superfamily/Winged helix DNA-binding domain"/>
    <property type="match status" value="1"/>
</dbReference>
<dbReference type="PROSITE" id="PS00374">
    <property type="entry name" value="MGMT"/>
    <property type="match status" value="1"/>
</dbReference>
<evidence type="ECO:0000256" key="1">
    <source>
        <dbReference type="ARBA" id="ARBA00001286"/>
    </source>
</evidence>
<evidence type="ECO:0000313" key="12">
    <source>
        <dbReference type="Proteomes" id="UP000245938"/>
    </source>
</evidence>
<comment type="caution">
    <text evidence="11">The sequence shown here is derived from an EMBL/GenBank/DDBJ whole genome shotgun (WGS) entry which is preliminary data.</text>
</comment>
<evidence type="ECO:0000256" key="5">
    <source>
        <dbReference type="ARBA" id="ARBA00022679"/>
    </source>
</evidence>
<comment type="catalytic activity">
    <reaction evidence="8">
        <text>a 6-O-methyl-2'-deoxyguanosine in DNA + L-cysteinyl-[protein] = S-methyl-L-cysteinyl-[protein] + a 2'-deoxyguanosine in DNA</text>
        <dbReference type="Rhea" id="RHEA:24000"/>
        <dbReference type="Rhea" id="RHEA-COMP:10131"/>
        <dbReference type="Rhea" id="RHEA-COMP:10132"/>
        <dbReference type="Rhea" id="RHEA-COMP:11367"/>
        <dbReference type="Rhea" id="RHEA-COMP:11368"/>
        <dbReference type="ChEBI" id="CHEBI:29950"/>
        <dbReference type="ChEBI" id="CHEBI:82612"/>
        <dbReference type="ChEBI" id="CHEBI:85445"/>
        <dbReference type="ChEBI" id="CHEBI:85448"/>
        <dbReference type="EC" id="2.1.1.63"/>
    </reaction>
</comment>
<organism evidence="11 12">
    <name type="scientific">Kurthia sibirica</name>
    <dbReference type="NCBI Taxonomy" id="202750"/>
    <lineage>
        <taxon>Bacteria</taxon>
        <taxon>Bacillati</taxon>
        <taxon>Bacillota</taxon>
        <taxon>Bacilli</taxon>
        <taxon>Bacillales</taxon>
        <taxon>Caryophanaceae</taxon>
        <taxon>Kurthia</taxon>
    </lineage>
</organism>
<gene>
    <name evidence="11" type="ORF">DEX24_12830</name>
</gene>
<dbReference type="SUPFAM" id="SSF46767">
    <property type="entry name" value="Methylated DNA-protein cysteine methyltransferase, C-terminal domain"/>
    <property type="match status" value="1"/>
</dbReference>
<accession>A0A2U3AJ61</accession>
<dbReference type="AlphaFoldDB" id="A0A2U3AJ61"/>
<evidence type="ECO:0000256" key="4">
    <source>
        <dbReference type="ARBA" id="ARBA00022603"/>
    </source>
</evidence>
<evidence type="ECO:0000259" key="10">
    <source>
        <dbReference type="Pfam" id="PF02870"/>
    </source>
</evidence>
<dbReference type="EMBL" id="QFVR01000019">
    <property type="protein sequence ID" value="PWI24582.1"/>
    <property type="molecule type" value="Genomic_DNA"/>
</dbReference>
<dbReference type="Pfam" id="PF01035">
    <property type="entry name" value="DNA_binding_1"/>
    <property type="match status" value="1"/>
</dbReference>
<dbReference type="Proteomes" id="UP000245938">
    <property type="component" value="Unassembled WGS sequence"/>
</dbReference>
<name>A0A2U3AJ61_9BACL</name>
<comment type="catalytic activity">
    <reaction evidence="1">
        <text>a 4-O-methyl-thymidine in DNA + L-cysteinyl-[protein] = a thymidine in DNA + S-methyl-L-cysteinyl-[protein]</text>
        <dbReference type="Rhea" id="RHEA:53428"/>
        <dbReference type="Rhea" id="RHEA-COMP:10131"/>
        <dbReference type="Rhea" id="RHEA-COMP:10132"/>
        <dbReference type="Rhea" id="RHEA-COMP:13555"/>
        <dbReference type="Rhea" id="RHEA-COMP:13556"/>
        <dbReference type="ChEBI" id="CHEBI:29950"/>
        <dbReference type="ChEBI" id="CHEBI:82612"/>
        <dbReference type="ChEBI" id="CHEBI:137386"/>
        <dbReference type="ChEBI" id="CHEBI:137387"/>
        <dbReference type="EC" id="2.1.1.63"/>
    </reaction>
</comment>
<keyword evidence="5 11" id="KW-0808">Transferase</keyword>
<dbReference type="SUPFAM" id="SSF53155">
    <property type="entry name" value="Methylated DNA-protein cysteine methyltransferase domain"/>
    <property type="match status" value="1"/>
</dbReference>
<dbReference type="Pfam" id="PF02870">
    <property type="entry name" value="Methyltransf_1N"/>
    <property type="match status" value="1"/>
</dbReference>
<comment type="similarity">
    <text evidence="2">Belongs to the MGMT family.</text>
</comment>